<evidence type="ECO:0000313" key="1">
    <source>
        <dbReference type="EMBL" id="KKK93262.1"/>
    </source>
</evidence>
<reference evidence="1" key="1">
    <citation type="journal article" date="2015" name="Nature">
        <title>Complex archaea that bridge the gap between prokaryotes and eukaryotes.</title>
        <authorList>
            <person name="Spang A."/>
            <person name="Saw J.H."/>
            <person name="Jorgensen S.L."/>
            <person name="Zaremba-Niedzwiedzka K."/>
            <person name="Martijn J."/>
            <person name="Lind A.E."/>
            <person name="van Eijk R."/>
            <person name="Schleper C."/>
            <person name="Guy L."/>
            <person name="Ettema T.J."/>
        </authorList>
    </citation>
    <scope>NUCLEOTIDE SEQUENCE</scope>
</reference>
<accession>A0A0F8ZHG4</accession>
<dbReference type="AlphaFoldDB" id="A0A0F8ZHG4"/>
<protein>
    <submittedName>
        <fullName evidence="1">Uncharacterized protein</fullName>
    </submittedName>
</protein>
<gene>
    <name evidence="1" type="ORF">LCGC14_2694620</name>
</gene>
<organism evidence="1">
    <name type="scientific">marine sediment metagenome</name>
    <dbReference type="NCBI Taxonomy" id="412755"/>
    <lineage>
        <taxon>unclassified sequences</taxon>
        <taxon>metagenomes</taxon>
        <taxon>ecological metagenomes</taxon>
    </lineage>
</organism>
<sequence length="61" mass="7074">MNLNEYQKQQQDILYNEGKFHQSHDMFIDLDDMWRGCLSCKASDSYTSDVPILEQPCKASG</sequence>
<dbReference type="EMBL" id="LAZR01047849">
    <property type="protein sequence ID" value="KKK93262.1"/>
    <property type="molecule type" value="Genomic_DNA"/>
</dbReference>
<proteinExistence type="predicted"/>
<comment type="caution">
    <text evidence="1">The sequence shown here is derived from an EMBL/GenBank/DDBJ whole genome shotgun (WGS) entry which is preliminary data.</text>
</comment>
<name>A0A0F8ZHG4_9ZZZZ</name>